<organism evidence="2 3">
    <name type="scientific">Thermosulfuriphilus ammonigenes</name>
    <dbReference type="NCBI Taxonomy" id="1936021"/>
    <lineage>
        <taxon>Bacteria</taxon>
        <taxon>Pseudomonadati</taxon>
        <taxon>Thermodesulfobacteriota</taxon>
        <taxon>Thermodesulfobacteria</taxon>
        <taxon>Thermodesulfobacteriales</taxon>
        <taxon>Thermodesulfobacteriaceae</taxon>
        <taxon>Thermosulfuriphilus</taxon>
    </lineage>
</organism>
<dbReference type="PANTHER" id="PTHR30373">
    <property type="entry name" value="UPF0603 PROTEIN YGCG"/>
    <property type="match status" value="1"/>
</dbReference>
<dbReference type="Proteomes" id="UP000502179">
    <property type="component" value="Chromosome"/>
</dbReference>
<dbReference type="Pfam" id="PF04536">
    <property type="entry name" value="TPM_phosphatase"/>
    <property type="match status" value="1"/>
</dbReference>
<sequence>MKPLFNQEAQRKVAQAVAEAEAKTSAEIAVMVVGHSGRYREAEILAAILWGHLLAFLITVNLKTPSLWLYIPQEFIYSGLFFLLTRRFPWLKRPFISPGRRKDKVRLRAQRAFFEHGLHLTREATGVLIFISLFERRVMILADRGVMAKVSQESLDHLATRLARAMREGRASEGLCEVIRQLGELLSRHLPPRPDDTNELPNEIIIRQE</sequence>
<accession>A0A6G7PUI2</accession>
<dbReference type="EMBL" id="CP048877">
    <property type="protein sequence ID" value="QIJ71216.1"/>
    <property type="molecule type" value="Genomic_DNA"/>
</dbReference>
<protein>
    <recommendedName>
        <fullName evidence="1">TPM domain-containing protein</fullName>
    </recommendedName>
</protein>
<evidence type="ECO:0000259" key="1">
    <source>
        <dbReference type="Pfam" id="PF04536"/>
    </source>
</evidence>
<dbReference type="InterPro" id="IPR007621">
    <property type="entry name" value="TPM_dom"/>
</dbReference>
<dbReference type="KEGG" id="tav:G4V39_02500"/>
<dbReference type="RefSeq" id="WP_166031438.1">
    <property type="nucleotide sequence ID" value="NZ_CP048877.1"/>
</dbReference>
<proteinExistence type="predicted"/>
<dbReference type="Gene3D" id="3.10.310.50">
    <property type="match status" value="1"/>
</dbReference>
<dbReference type="PANTHER" id="PTHR30373:SF8">
    <property type="entry name" value="BLL7265 PROTEIN"/>
    <property type="match status" value="1"/>
</dbReference>
<gene>
    <name evidence="2" type="ORF">G4V39_02500</name>
</gene>
<name>A0A6G7PUI2_9BACT</name>
<dbReference type="AlphaFoldDB" id="A0A6G7PUI2"/>
<evidence type="ECO:0000313" key="3">
    <source>
        <dbReference type="Proteomes" id="UP000502179"/>
    </source>
</evidence>
<keyword evidence="3" id="KW-1185">Reference proteome</keyword>
<reference evidence="2 3" key="1">
    <citation type="submission" date="2020-02" db="EMBL/GenBank/DDBJ databases">
        <title>Genome analysis of Thermosulfuriphilus ammonigenes ST65T, an anaerobic thermophilic chemolithoautotrophic bacterium isolated from a deep-sea hydrothermal vent.</title>
        <authorList>
            <person name="Slobodkina G."/>
            <person name="Allioux M."/>
            <person name="Merkel A."/>
            <person name="Alain K."/>
            <person name="Jebbar M."/>
            <person name="Slobodkin A."/>
        </authorList>
    </citation>
    <scope>NUCLEOTIDE SEQUENCE [LARGE SCALE GENOMIC DNA]</scope>
    <source>
        <strain evidence="2 3">ST65</strain>
    </source>
</reference>
<feature type="domain" description="TPM" evidence="1">
    <location>
        <begin position="107"/>
        <end position="184"/>
    </location>
</feature>
<evidence type="ECO:0000313" key="2">
    <source>
        <dbReference type="EMBL" id="QIJ71216.1"/>
    </source>
</evidence>